<dbReference type="InterPro" id="IPR036554">
    <property type="entry name" value="GHMP_kinase_C_sf"/>
</dbReference>
<dbReference type="InterPro" id="IPR020568">
    <property type="entry name" value="Ribosomal_Su5_D2-typ_SF"/>
</dbReference>
<dbReference type="InterPro" id="IPR006204">
    <property type="entry name" value="GHMP_kinase_N_dom"/>
</dbReference>
<dbReference type="InterPro" id="IPR001174">
    <property type="entry name" value="HddA/FKP"/>
</dbReference>
<dbReference type="Pfam" id="PF00288">
    <property type="entry name" value="GHMP_kinases_N"/>
    <property type="match status" value="1"/>
</dbReference>
<evidence type="ECO:0000313" key="8">
    <source>
        <dbReference type="EMBL" id="GAG03971.1"/>
    </source>
</evidence>
<comment type="similarity">
    <text evidence="5">Belongs to the GHMP kinase family.</text>
</comment>
<name>X0VTX9_9ZZZZ</name>
<protein>
    <recommendedName>
        <fullName evidence="9">GHMP kinase C-terminal domain-containing protein</fullName>
    </recommendedName>
</protein>
<evidence type="ECO:0000259" key="7">
    <source>
        <dbReference type="Pfam" id="PF08544"/>
    </source>
</evidence>
<dbReference type="AlphaFoldDB" id="X0VTX9"/>
<sequence>MGSSASTGVALIGLLDAFRGKKRDPSEAAELAHLLETEELGIAGGKQDQYAAAYGGMNFMAFEDPVVRVSSLNPPDWALNELEKHLVLCYTGRGRVSGDIISTVMEAYRRGESGTVRALHRLKAIAAEMRDALLEGNLEAFGALLRENWDNQKALHPSVTNPQMDKLFAIALAEGAIGGKALGAGGGGCLLFYCRPDREHVVCRALGEAGAQLLSFNFDFKGLQVWTVPQQTSVDLWGEQ</sequence>
<dbReference type="GO" id="GO:0042352">
    <property type="term" value="P:GDP-L-fucose salvage"/>
    <property type="evidence" value="ECO:0007669"/>
    <property type="project" value="TreeGrafter"/>
</dbReference>
<dbReference type="GO" id="GO:0050201">
    <property type="term" value="F:fucokinase activity"/>
    <property type="evidence" value="ECO:0007669"/>
    <property type="project" value="TreeGrafter"/>
</dbReference>
<evidence type="ECO:0000256" key="4">
    <source>
        <dbReference type="ARBA" id="ARBA00022840"/>
    </source>
</evidence>
<keyword evidence="2" id="KW-0547">Nucleotide-binding</keyword>
<evidence type="ECO:0000259" key="6">
    <source>
        <dbReference type="Pfam" id="PF00288"/>
    </source>
</evidence>
<evidence type="ECO:0000256" key="1">
    <source>
        <dbReference type="ARBA" id="ARBA00022679"/>
    </source>
</evidence>
<accession>X0VTX9</accession>
<dbReference type="InterPro" id="IPR013750">
    <property type="entry name" value="GHMP_kinase_C_dom"/>
</dbReference>
<gene>
    <name evidence="8" type="ORF">S01H1_36375</name>
</gene>
<reference evidence="8" key="1">
    <citation type="journal article" date="2014" name="Front. Microbiol.">
        <title>High frequency of phylogenetically diverse reductive dehalogenase-homologous genes in deep subseafloor sedimentary metagenomes.</title>
        <authorList>
            <person name="Kawai M."/>
            <person name="Futagami T."/>
            <person name="Toyoda A."/>
            <person name="Takaki Y."/>
            <person name="Nishi S."/>
            <person name="Hori S."/>
            <person name="Arai W."/>
            <person name="Tsubouchi T."/>
            <person name="Morono Y."/>
            <person name="Uchiyama I."/>
            <person name="Ito T."/>
            <person name="Fujiyama A."/>
            <person name="Inagaki F."/>
            <person name="Takami H."/>
        </authorList>
    </citation>
    <scope>NUCLEOTIDE SEQUENCE</scope>
    <source>
        <strain evidence="8">Expedition CK06-06</strain>
    </source>
</reference>
<dbReference type="Pfam" id="PF08544">
    <property type="entry name" value="GHMP_kinases_C"/>
    <property type="match status" value="1"/>
</dbReference>
<keyword evidence="1" id="KW-0808">Transferase</keyword>
<proteinExistence type="inferred from homology"/>
<evidence type="ECO:0008006" key="9">
    <source>
        <dbReference type="Google" id="ProtNLM"/>
    </source>
</evidence>
<dbReference type="PANTHER" id="PTHR32463">
    <property type="entry name" value="L-FUCOSE KINASE"/>
    <property type="match status" value="1"/>
</dbReference>
<feature type="domain" description="GHMP kinase N-terminal" evidence="6">
    <location>
        <begin position="1"/>
        <end position="56"/>
    </location>
</feature>
<dbReference type="SUPFAM" id="SSF55060">
    <property type="entry name" value="GHMP Kinase, C-terminal domain"/>
    <property type="match status" value="1"/>
</dbReference>
<dbReference type="Gene3D" id="3.30.230.120">
    <property type="match status" value="1"/>
</dbReference>
<dbReference type="PRINTS" id="PR00960">
    <property type="entry name" value="LMBPPROTEIN"/>
</dbReference>
<dbReference type="SUPFAM" id="SSF54211">
    <property type="entry name" value="Ribosomal protein S5 domain 2-like"/>
    <property type="match status" value="1"/>
</dbReference>
<keyword evidence="3" id="KW-0418">Kinase</keyword>
<dbReference type="PANTHER" id="PTHR32463:SF0">
    <property type="entry name" value="L-FUCOSE KINASE"/>
    <property type="match status" value="1"/>
</dbReference>
<dbReference type="EMBL" id="BARS01022783">
    <property type="protein sequence ID" value="GAG03971.1"/>
    <property type="molecule type" value="Genomic_DNA"/>
</dbReference>
<comment type="caution">
    <text evidence="8">The sequence shown here is derived from an EMBL/GenBank/DDBJ whole genome shotgun (WGS) entry which is preliminary data.</text>
</comment>
<evidence type="ECO:0000256" key="3">
    <source>
        <dbReference type="ARBA" id="ARBA00022777"/>
    </source>
</evidence>
<keyword evidence="4" id="KW-0067">ATP-binding</keyword>
<evidence type="ECO:0000256" key="2">
    <source>
        <dbReference type="ARBA" id="ARBA00022741"/>
    </source>
</evidence>
<feature type="domain" description="GHMP kinase C-terminal" evidence="7">
    <location>
        <begin position="129"/>
        <end position="211"/>
    </location>
</feature>
<organism evidence="8">
    <name type="scientific">marine sediment metagenome</name>
    <dbReference type="NCBI Taxonomy" id="412755"/>
    <lineage>
        <taxon>unclassified sequences</taxon>
        <taxon>metagenomes</taxon>
        <taxon>ecological metagenomes</taxon>
    </lineage>
</organism>
<dbReference type="GO" id="GO:0005524">
    <property type="term" value="F:ATP binding"/>
    <property type="evidence" value="ECO:0007669"/>
    <property type="project" value="UniProtKB-KW"/>
</dbReference>
<evidence type="ECO:0000256" key="5">
    <source>
        <dbReference type="ARBA" id="ARBA00038121"/>
    </source>
</evidence>
<dbReference type="InterPro" id="IPR052203">
    <property type="entry name" value="GHMP_Kinase-Related"/>
</dbReference>